<keyword evidence="3" id="KW-1185">Reference proteome</keyword>
<dbReference type="InterPro" id="IPR002575">
    <property type="entry name" value="Aminoglycoside_PTrfase"/>
</dbReference>
<evidence type="ECO:0000313" key="2">
    <source>
        <dbReference type="EMBL" id="CAB3808393.1"/>
    </source>
</evidence>
<dbReference type="PANTHER" id="PTHR47829:SF3">
    <property type="entry name" value="AMINOGLYCOSIDE PHOSPHOTRANSFERASE DOMAIN-CONTAINING PROTEIN"/>
    <property type="match status" value="1"/>
</dbReference>
<evidence type="ECO:0000313" key="3">
    <source>
        <dbReference type="Proteomes" id="UP000494119"/>
    </source>
</evidence>
<name>A0A6J5GWM9_9BURK</name>
<dbReference type="Pfam" id="PF01636">
    <property type="entry name" value="APH"/>
    <property type="match status" value="1"/>
</dbReference>
<dbReference type="InterPro" id="IPR011009">
    <property type="entry name" value="Kinase-like_dom_sf"/>
</dbReference>
<dbReference type="AlphaFoldDB" id="A0A6J5GWM9"/>
<dbReference type="InterPro" id="IPR052898">
    <property type="entry name" value="ACAD10-like"/>
</dbReference>
<accession>A0A6J5GWM9</accession>
<proteinExistence type="predicted"/>
<reference evidence="2 3" key="1">
    <citation type="submission" date="2020-04" db="EMBL/GenBank/DDBJ databases">
        <authorList>
            <person name="De Canck E."/>
        </authorList>
    </citation>
    <scope>NUCLEOTIDE SEQUENCE [LARGE SCALE GENOMIC DNA]</scope>
    <source>
        <strain evidence="2 3">LMG 28688</strain>
    </source>
</reference>
<dbReference type="Gene3D" id="3.90.1200.10">
    <property type="match status" value="1"/>
</dbReference>
<evidence type="ECO:0000259" key="1">
    <source>
        <dbReference type="Pfam" id="PF01636"/>
    </source>
</evidence>
<sequence>MEMLIKWLPAHCPAQEVTPSLVHGDFRIDNLIFDPHECRSKALLDWELSTLGHPLADLAYFCMCLRLPANGPIMGLQGANRAESGLPDEKEIVATYCELRGIPAIDGWSFYLAMSFFRLAAIVQGVKKRAMDGNASHANAHEVGAMADTLASMAVEVLEQQG</sequence>
<dbReference type="PANTHER" id="PTHR47829">
    <property type="entry name" value="HYDROLASE, PUTATIVE (AFU_ORTHOLOGUE AFUA_1G12880)-RELATED"/>
    <property type="match status" value="1"/>
</dbReference>
<feature type="domain" description="Aminoglycoside phosphotransferase" evidence="1">
    <location>
        <begin position="4"/>
        <end position="63"/>
    </location>
</feature>
<dbReference type="Proteomes" id="UP000494119">
    <property type="component" value="Unassembled WGS sequence"/>
</dbReference>
<dbReference type="SUPFAM" id="SSF56112">
    <property type="entry name" value="Protein kinase-like (PK-like)"/>
    <property type="match status" value="1"/>
</dbReference>
<organism evidence="2 3">
    <name type="scientific">Paraburkholderia caffeinitolerans</name>
    <dbReference type="NCBI Taxonomy" id="1723730"/>
    <lineage>
        <taxon>Bacteria</taxon>
        <taxon>Pseudomonadati</taxon>
        <taxon>Pseudomonadota</taxon>
        <taxon>Betaproteobacteria</taxon>
        <taxon>Burkholderiales</taxon>
        <taxon>Burkholderiaceae</taxon>
        <taxon>Paraburkholderia</taxon>
    </lineage>
</organism>
<gene>
    <name evidence="2" type="ORF">LMG28688_06750</name>
</gene>
<protein>
    <recommendedName>
        <fullName evidence="1">Aminoglycoside phosphotransferase domain-containing protein</fullName>
    </recommendedName>
</protein>
<dbReference type="EMBL" id="CADIKL010000058">
    <property type="protein sequence ID" value="CAB3808393.1"/>
    <property type="molecule type" value="Genomic_DNA"/>
</dbReference>